<reference evidence="2 3" key="1">
    <citation type="submission" date="2015-12" db="EMBL/GenBank/DDBJ databases">
        <title>The genome of Folsomia candida.</title>
        <authorList>
            <person name="Faddeeva A."/>
            <person name="Derks M.F."/>
            <person name="Anvar Y."/>
            <person name="Smit S."/>
            <person name="Van Straalen N."/>
            <person name="Roelofs D."/>
        </authorList>
    </citation>
    <scope>NUCLEOTIDE SEQUENCE [LARGE SCALE GENOMIC DNA]</scope>
    <source>
        <strain evidence="2 3">VU population</strain>
        <tissue evidence="2">Whole body</tissue>
    </source>
</reference>
<feature type="transmembrane region" description="Helical" evidence="1">
    <location>
        <begin position="44"/>
        <end position="60"/>
    </location>
</feature>
<feature type="transmembrane region" description="Helical" evidence="1">
    <location>
        <begin position="181"/>
        <end position="209"/>
    </location>
</feature>
<dbReference type="Proteomes" id="UP000198287">
    <property type="component" value="Unassembled WGS sequence"/>
</dbReference>
<organism evidence="2 3">
    <name type="scientific">Folsomia candida</name>
    <name type="common">Springtail</name>
    <dbReference type="NCBI Taxonomy" id="158441"/>
    <lineage>
        <taxon>Eukaryota</taxon>
        <taxon>Metazoa</taxon>
        <taxon>Ecdysozoa</taxon>
        <taxon>Arthropoda</taxon>
        <taxon>Hexapoda</taxon>
        <taxon>Collembola</taxon>
        <taxon>Entomobryomorpha</taxon>
        <taxon>Isotomoidea</taxon>
        <taxon>Isotomidae</taxon>
        <taxon>Proisotominae</taxon>
        <taxon>Folsomia</taxon>
    </lineage>
</organism>
<comment type="caution">
    <text evidence="2">The sequence shown here is derived from an EMBL/GenBank/DDBJ whole genome shotgun (WGS) entry which is preliminary data.</text>
</comment>
<dbReference type="AlphaFoldDB" id="A0A226E7Z9"/>
<protein>
    <submittedName>
        <fullName evidence="2">Uncharacterized protein</fullName>
    </submittedName>
</protein>
<sequence>MYSDLFFNQIHLMVKACSTVGSFSAHFDTKGRFFYSTEKSRRKFHITIVIMSGYVAFLWIQTYKVWVYHGGEKNLHFHTAYGFSGILFMCVGILVSLLQNHDNVINGTNHILNYFPYFRKSWIPYSKTIQKYSRLLDIMVFVEVSGTLICPISSTIFFVYSPDNPIHPRYGIPNVYGLQDNLVMIGISLIFVTWSACVCWYALMLFIVFGTTYLICKSVHVTNLLWRHFNVRHFGYNLSPNCSNNSFEVLSCL</sequence>
<proteinExistence type="predicted"/>
<keyword evidence="1" id="KW-0472">Membrane</keyword>
<evidence type="ECO:0000313" key="3">
    <source>
        <dbReference type="Proteomes" id="UP000198287"/>
    </source>
</evidence>
<name>A0A226E7Z9_FOLCA</name>
<dbReference type="EMBL" id="LNIX01000005">
    <property type="protein sequence ID" value="OXA53448.1"/>
    <property type="molecule type" value="Genomic_DNA"/>
</dbReference>
<evidence type="ECO:0000313" key="2">
    <source>
        <dbReference type="EMBL" id="OXA53448.1"/>
    </source>
</evidence>
<feature type="transmembrane region" description="Helical" evidence="1">
    <location>
        <begin position="80"/>
        <end position="98"/>
    </location>
</feature>
<evidence type="ECO:0000256" key="1">
    <source>
        <dbReference type="SAM" id="Phobius"/>
    </source>
</evidence>
<keyword evidence="3" id="KW-1185">Reference proteome</keyword>
<accession>A0A226E7Z9</accession>
<feature type="transmembrane region" description="Helical" evidence="1">
    <location>
        <begin position="135"/>
        <end position="161"/>
    </location>
</feature>
<keyword evidence="1" id="KW-1133">Transmembrane helix</keyword>
<gene>
    <name evidence="2" type="ORF">Fcan01_10424</name>
</gene>
<keyword evidence="1" id="KW-0812">Transmembrane</keyword>